<accession>A0A9D1L034</accession>
<comment type="caution">
    <text evidence="11">The sequence shown here is derived from an EMBL/GenBank/DDBJ whole genome shotgun (WGS) entry which is preliminary data.</text>
</comment>
<organism evidence="11 12">
    <name type="scientific">Candidatus Fimiplasma intestinipullorum</name>
    <dbReference type="NCBI Taxonomy" id="2840825"/>
    <lineage>
        <taxon>Bacteria</taxon>
        <taxon>Bacillati</taxon>
        <taxon>Bacillota</taxon>
        <taxon>Clostridia</taxon>
        <taxon>Eubacteriales</taxon>
        <taxon>Candidatus Fimiplasma</taxon>
    </lineage>
</organism>
<dbReference type="Pfam" id="PF04205">
    <property type="entry name" value="FMN_bind"/>
    <property type="match status" value="1"/>
</dbReference>
<evidence type="ECO:0000256" key="2">
    <source>
        <dbReference type="ARBA" id="ARBA00022553"/>
    </source>
</evidence>
<evidence type="ECO:0000256" key="7">
    <source>
        <dbReference type="ARBA" id="ARBA00022989"/>
    </source>
</evidence>
<evidence type="ECO:0000313" key="11">
    <source>
        <dbReference type="EMBL" id="HIU13359.1"/>
    </source>
</evidence>
<proteinExistence type="predicted"/>
<keyword evidence="2" id="KW-0597">Phosphoprotein</keyword>
<feature type="transmembrane region" description="Helical" evidence="9">
    <location>
        <begin position="221"/>
        <end position="240"/>
    </location>
</feature>
<dbReference type="EMBL" id="DVMJ01000040">
    <property type="protein sequence ID" value="HIU13359.1"/>
    <property type="molecule type" value="Genomic_DNA"/>
</dbReference>
<feature type="transmembrane region" description="Helical" evidence="9">
    <location>
        <begin position="330"/>
        <end position="351"/>
    </location>
</feature>
<keyword evidence="5 9" id="KW-0812">Transmembrane</keyword>
<keyword evidence="8 9" id="KW-0472">Membrane</keyword>
<evidence type="ECO:0000256" key="5">
    <source>
        <dbReference type="ARBA" id="ARBA00022692"/>
    </source>
</evidence>
<dbReference type="PANTHER" id="PTHR30578:SF1">
    <property type="entry name" value="NA(+)-TRANSLOCATING NADH-QUINONE REDUCTASE SUBUNIT B"/>
    <property type="match status" value="1"/>
</dbReference>
<feature type="transmembrane region" description="Helical" evidence="9">
    <location>
        <begin position="21"/>
        <end position="40"/>
    </location>
</feature>
<reference evidence="11" key="2">
    <citation type="journal article" date="2021" name="PeerJ">
        <title>Extensive microbial diversity within the chicken gut microbiome revealed by metagenomics and culture.</title>
        <authorList>
            <person name="Gilroy R."/>
            <person name="Ravi A."/>
            <person name="Getino M."/>
            <person name="Pursley I."/>
            <person name="Horton D.L."/>
            <person name="Alikhan N.F."/>
            <person name="Baker D."/>
            <person name="Gharbi K."/>
            <person name="Hall N."/>
            <person name="Watson M."/>
            <person name="Adriaenssens E.M."/>
            <person name="Foster-Nyarko E."/>
            <person name="Jarju S."/>
            <person name="Secka A."/>
            <person name="Antonio M."/>
            <person name="Oren A."/>
            <person name="Chaudhuri R.R."/>
            <person name="La Ragione R."/>
            <person name="Hildebrand F."/>
            <person name="Pallen M.J."/>
        </authorList>
    </citation>
    <scope>NUCLEOTIDE SEQUENCE</scope>
    <source>
        <strain evidence="11">CHK195-11698</strain>
    </source>
</reference>
<keyword evidence="6" id="KW-1278">Translocase</keyword>
<dbReference type="PANTHER" id="PTHR30578">
    <property type="entry name" value="ELECTRON TRANSPORT COMPLEX PROTEIN RNFD"/>
    <property type="match status" value="1"/>
</dbReference>
<keyword evidence="4" id="KW-0288">FMN</keyword>
<keyword evidence="1" id="KW-0813">Transport</keyword>
<feature type="transmembrane region" description="Helical" evidence="9">
    <location>
        <begin position="189"/>
        <end position="209"/>
    </location>
</feature>
<dbReference type="AlphaFoldDB" id="A0A9D1L034"/>
<feature type="transmembrane region" description="Helical" evidence="9">
    <location>
        <begin position="276"/>
        <end position="294"/>
    </location>
</feature>
<feature type="transmembrane region" description="Helical" evidence="9">
    <location>
        <begin position="246"/>
        <end position="264"/>
    </location>
</feature>
<dbReference type="Pfam" id="PF03116">
    <property type="entry name" value="NQR2_RnfD_RnfE"/>
    <property type="match status" value="1"/>
</dbReference>
<evidence type="ECO:0000256" key="1">
    <source>
        <dbReference type="ARBA" id="ARBA00022448"/>
    </source>
</evidence>
<dbReference type="GO" id="GO:0055085">
    <property type="term" value="P:transmembrane transport"/>
    <property type="evidence" value="ECO:0007669"/>
    <property type="project" value="InterPro"/>
</dbReference>
<feature type="domain" description="FMN-binding" evidence="10">
    <location>
        <begin position="386"/>
        <end position="472"/>
    </location>
</feature>
<dbReference type="Proteomes" id="UP000824175">
    <property type="component" value="Unassembled WGS sequence"/>
</dbReference>
<reference evidence="11" key="1">
    <citation type="submission" date="2020-10" db="EMBL/GenBank/DDBJ databases">
        <authorList>
            <person name="Gilroy R."/>
        </authorList>
    </citation>
    <scope>NUCLEOTIDE SEQUENCE</scope>
    <source>
        <strain evidence="11">CHK195-11698</strain>
    </source>
</reference>
<dbReference type="InterPro" id="IPR007329">
    <property type="entry name" value="FMN-bd"/>
</dbReference>
<dbReference type="GO" id="GO:0005886">
    <property type="term" value="C:plasma membrane"/>
    <property type="evidence" value="ECO:0007669"/>
    <property type="project" value="TreeGrafter"/>
</dbReference>
<evidence type="ECO:0000313" key="12">
    <source>
        <dbReference type="Proteomes" id="UP000824175"/>
    </source>
</evidence>
<keyword evidence="7 9" id="KW-1133">Transmembrane helix</keyword>
<feature type="transmembrane region" description="Helical" evidence="9">
    <location>
        <begin position="52"/>
        <end position="72"/>
    </location>
</feature>
<dbReference type="InterPro" id="IPR004338">
    <property type="entry name" value="NqrB/RnfD"/>
</dbReference>
<evidence type="ECO:0000256" key="9">
    <source>
        <dbReference type="SAM" id="Phobius"/>
    </source>
</evidence>
<evidence type="ECO:0000256" key="6">
    <source>
        <dbReference type="ARBA" id="ARBA00022967"/>
    </source>
</evidence>
<protein>
    <submittedName>
        <fullName evidence="11">RnfABCDGE type electron transport complex subunit D</fullName>
    </submittedName>
</protein>
<sequence>MKITLKRTSPNYRQKLSTPRIMRDLTIAILAIVIFSLYYFSTVGTDYLIKAIEIYAVALVAAALTEAIFFAVSKKKNVLTEMRYSFGWVTVLLFALTLPIGTPLYVVAIGAVIAIFFGKLIYGGFGQNIFNPALVGRVVVHLSFGSSLTSYLGTNAPDIISSVTPTTALNQTNWVGTITTDLPTLFTGMYSAALGETCTILILLAGVFLAIRKVFDWRIPVAYLGTVLIMGACQGAICGLDPIQTALTHIAIGGVAFGAIFMATDPVTSPTSPLGKIIYGISLGFITMLIRLKANYPEGVLFSILIMNMLTPMIDNVTLGRTDQHQARQYGIIIGYVILATAVIGAISTSLKLPESMQEPEPITAEIVEQTDQSITVKATGFSNASPLTVQVFIDGDAISVDVIDYQGETRGYGRDLIEAGSGPMLNEKAQVFYDTILNGSFTKADLDGLDTTTGATKTTNGIINAIRGALDSVQ</sequence>
<feature type="transmembrane region" description="Helical" evidence="9">
    <location>
        <begin position="84"/>
        <end position="100"/>
    </location>
</feature>
<evidence type="ECO:0000259" key="10">
    <source>
        <dbReference type="Pfam" id="PF04205"/>
    </source>
</evidence>
<evidence type="ECO:0000256" key="3">
    <source>
        <dbReference type="ARBA" id="ARBA00022630"/>
    </source>
</evidence>
<dbReference type="GO" id="GO:0010181">
    <property type="term" value="F:FMN binding"/>
    <property type="evidence" value="ECO:0007669"/>
    <property type="project" value="InterPro"/>
</dbReference>
<dbReference type="GO" id="GO:0022900">
    <property type="term" value="P:electron transport chain"/>
    <property type="evidence" value="ECO:0007669"/>
    <property type="project" value="InterPro"/>
</dbReference>
<dbReference type="NCBIfam" id="TIGR01946">
    <property type="entry name" value="rnfD"/>
    <property type="match status" value="1"/>
</dbReference>
<keyword evidence="3" id="KW-0285">Flavoprotein</keyword>
<evidence type="ECO:0000256" key="4">
    <source>
        <dbReference type="ARBA" id="ARBA00022643"/>
    </source>
</evidence>
<evidence type="ECO:0000256" key="8">
    <source>
        <dbReference type="ARBA" id="ARBA00023136"/>
    </source>
</evidence>
<feature type="transmembrane region" description="Helical" evidence="9">
    <location>
        <begin position="300"/>
        <end position="318"/>
    </location>
</feature>
<name>A0A9D1L034_9FIRM</name>
<dbReference type="InterPro" id="IPR011303">
    <property type="entry name" value="RnfD_bac"/>
</dbReference>
<gene>
    <name evidence="11" type="ORF">IAD15_04745</name>
</gene>